<comment type="caution">
    <text evidence="3">The sequence shown here is derived from an EMBL/GenBank/DDBJ whole genome shotgun (WGS) entry which is preliminary data.</text>
</comment>
<evidence type="ECO:0000259" key="2">
    <source>
        <dbReference type="PROSITE" id="PS50943"/>
    </source>
</evidence>
<dbReference type="EMBL" id="ACQL01000104">
    <property type="protein sequence ID" value="EER46659.1"/>
    <property type="molecule type" value="Genomic_DNA"/>
</dbReference>
<dbReference type="PROSITE" id="PS50943">
    <property type="entry name" value="HTH_CROC1"/>
    <property type="match status" value="1"/>
</dbReference>
<dbReference type="InterPro" id="IPR010359">
    <property type="entry name" value="IrrE_HExxH"/>
</dbReference>
<dbReference type="InterPro" id="IPR001387">
    <property type="entry name" value="Cro/C1-type_HTH"/>
</dbReference>
<dbReference type="GO" id="GO:0003677">
    <property type="term" value="F:DNA binding"/>
    <property type="evidence" value="ECO:0007669"/>
    <property type="project" value="InterPro"/>
</dbReference>
<accession>C5S357</accession>
<dbReference type="InterPro" id="IPR010982">
    <property type="entry name" value="Lambda_DNA-bd_dom_sf"/>
</dbReference>
<comment type="similarity">
    <text evidence="1">Belongs to the short-chain fatty acyl-CoA assimilation regulator (ScfR) family.</text>
</comment>
<feature type="domain" description="HTH cro/C1-type" evidence="2">
    <location>
        <begin position="6"/>
        <end position="60"/>
    </location>
</feature>
<dbReference type="Gene3D" id="1.10.260.40">
    <property type="entry name" value="lambda repressor-like DNA-binding domains"/>
    <property type="match status" value="1"/>
</dbReference>
<dbReference type="eggNOG" id="COG2856">
    <property type="taxonomic scope" value="Bacteria"/>
</dbReference>
<evidence type="ECO:0000313" key="3">
    <source>
        <dbReference type="EMBL" id="EER46659.1"/>
    </source>
</evidence>
<dbReference type="Pfam" id="PF06114">
    <property type="entry name" value="Peptidase_M78"/>
    <property type="match status" value="1"/>
</dbReference>
<evidence type="ECO:0000313" key="4">
    <source>
        <dbReference type="Proteomes" id="UP000005532"/>
    </source>
</evidence>
<dbReference type="eggNOG" id="COG1396">
    <property type="taxonomic scope" value="Bacteria"/>
</dbReference>
<dbReference type="SUPFAM" id="SSF47413">
    <property type="entry name" value="lambda repressor-like DNA-binding domains"/>
    <property type="match status" value="1"/>
</dbReference>
<protein>
    <recommendedName>
        <fullName evidence="2">HTH cro/C1-type domain-containing protein</fullName>
    </recommendedName>
</protein>
<dbReference type="Gene3D" id="1.10.10.2910">
    <property type="match status" value="1"/>
</dbReference>
<sequence>MIGNRLKLARNAAGLSMAALGNAVGISANMIKKYEHNVNMPTSSILLKLSQVLHIPIEFFFRTTPPSLGAIEYRKKANTSVKLLKQIEADVLDQAERWAELADLWPNFPVPKFNLQLDLPKQIQSFDEIEFVAEKLRHHWQLGLNPLPNLIDLFESKGILVIISEVDQNAKFDGLQAHIQNMPIIVVSAHWSGSRQRFTLAHELGHLILQGRLSHNIDEEKACHRFASAFLLPKDSAFNELGEKRSDISIYELKALKQEFGLSMQACLYRAKDLGIVSEYWYKQKCIQFSSLGWRKKEPYEDIVYQEQTLLFKQLVHRALSEDIITESKAAELLKMPLTLFNAQHRGVDDNVEIFS</sequence>
<dbReference type="CDD" id="cd00093">
    <property type="entry name" value="HTH_XRE"/>
    <property type="match status" value="1"/>
</dbReference>
<dbReference type="InterPro" id="IPR052345">
    <property type="entry name" value="Rad_response_metalloprotease"/>
</dbReference>
<proteinExistence type="inferred from homology"/>
<dbReference type="Proteomes" id="UP000005532">
    <property type="component" value="Unassembled WGS sequence"/>
</dbReference>
<name>C5S357_9PAST</name>
<dbReference type="OrthoDB" id="9794834at2"/>
<dbReference type="PANTHER" id="PTHR43236">
    <property type="entry name" value="ANTITOXIN HIGA1"/>
    <property type="match status" value="1"/>
</dbReference>
<dbReference type="Pfam" id="PF01381">
    <property type="entry name" value="HTH_3"/>
    <property type="match status" value="1"/>
</dbReference>
<reference evidence="3 4" key="1">
    <citation type="journal article" date="2010" name="Vet. Microbiol.">
        <title>Production of haemolysins by strains of the Actinobacillus minor/porcitonsillarum complex.</title>
        <authorList>
            <person name="Arya G."/>
            <person name="Niven D.F."/>
        </authorList>
    </citation>
    <scope>NUCLEOTIDE SEQUENCE [LARGE SCALE GENOMIC DNA]</scope>
    <source>
        <strain evidence="3 4">NM305</strain>
    </source>
</reference>
<evidence type="ECO:0000256" key="1">
    <source>
        <dbReference type="ARBA" id="ARBA00007227"/>
    </source>
</evidence>
<organism evidence="3 4">
    <name type="scientific">Actinobacillus minor NM305</name>
    <dbReference type="NCBI Taxonomy" id="637911"/>
    <lineage>
        <taxon>Bacteria</taxon>
        <taxon>Pseudomonadati</taxon>
        <taxon>Pseudomonadota</taxon>
        <taxon>Gammaproteobacteria</taxon>
        <taxon>Pasteurellales</taxon>
        <taxon>Pasteurellaceae</taxon>
        <taxon>Actinobacillus</taxon>
    </lineage>
</organism>
<dbReference type="RefSeq" id="WP_005824744.1">
    <property type="nucleotide sequence ID" value="NZ_ACQL01000104.1"/>
</dbReference>
<gene>
    <name evidence="3" type="ORF">AM305_11555</name>
</gene>
<dbReference type="AlphaFoldDB" id="C5S357"/>
<dbReference type="SMART" id="SM00530">
    <property type="entry name" value="HTH_XRE"/>
    <property type="match status" value="1"/>
</dbReference>
<dbReference type="PANTHER" id="PTHR43236:SF1">
    <property type="entry name" value="BLL7220 PROTEIN"/>
    <property type="match status" value="1"/>
</dbReference>